<dbReference type="EC" id="1.8.4.11" evidence="7"/>
<name>A0A9D1QZE0_9BACT</name>
<accession>A0A9D1QZE0</accession>
<keyword evidence="2" id="KW-0511">Multifunctional enzyme</keyword>
<evidence type="ECO:0000259" key="8">
    <source>
        <dbReference type="PROSITE" id="PS51790"/>
    </source>
</evidence>
<dbReference type="InterPro" id="IPR050162">
    <property type="entry name" value="MsrA_MetSO_reductase"/>
</dbReference>
<dbReference type="Gene3D" id="2.170.150.20">
    <property type="entry name" value="Peptide methionine sulfoxide reductase"/>
    <property type="match status" value="1"/>
</dbReference>
<dbReference type="NCBIfam" id="TIGR00357">
    <property type="entry name" value="peptide-methionine (R)-S-oxide reductase MsrB"/>
    <property type="match status" value="1"/>
</dbReference>
<gene>
    <name evidence="7" type="primary">msrA</name>
    <name evidence="9" type="ORF">H9874_02365</name>
</gene>
<proteinExistence type="inferred from homology"/>
<organism evidence="9 10">
    <name type="scientific">Candidatus Bilophila faecipullorum</name>
    <dbReference type="NCBI Taxonomy" id="2838482"/>
    <lineage>
        <taxon>Bacteria</taxon>
        <taxon>Pseudomonadati</taxon>
        <taxon>Thermodesulfobacteriota</taxon>
        <taxon>Desulfovibrionia</taxon>
        <taxon>Desulfovibrionales</taxon>
        <taxon>Desulfovibrionaceae</taxon>
        <taxon>Bilophila</taxon>
    </lineage>
</organism>
<evidence type="ECO:0000256" key="1">
    <source>
        <dbReference type="ARBA" id="ARBA00023002"/>
    </source>
</evidence>
<comment type="catalytic activity">
    <reaction evidence="4 7">
        <text>L-methionyl-[protein] + [thioredoxin]-disulfide + H2O = L-methionyl-(S)-S-oxide-[protein] + [thioredoxin]-dithiol</text>
        <dbReference type="Rhea" id="RHEA:14217"/>
        <dbReference type="Rhea" id="RHEA-COMP:10698"/>
        <dbReference type="Rhea" id="RHEA-COMP:10700"/>
        <dbReference type="Rhea" id="RHEA-COMP:12313"/>
        <dbReference type="Rhea" id="RHEA-COMP:12315"/>
        <dbReference type="ChEBI" id="CHEBI:15377"/>
        <dbReference type="ChEBI" id="CHEBI:16044"/>
        <dbReference type="ChEBI" id="CHEBI:29950"/>
        <dbReference type="ChEBI" id="CHEBI:44120"/>
        <dbReference type="ChEBI" id="CHEBI:50058"/>
        <dbReference type="EC" id="1.8.4.11"/>
    </reaction>
</comment>
<dbReference type="GO" id="GO:0034599">
    <property type="term" value="P:cellular response to oxidative stress"/>
    <property type="evidence" value="ECO:0007669"/>
    <property type="project" value="TreeGrafter"/>
</dbReference>
<dbReference type="HAMAP" id="MF_01401">
    <property type="entry name" value="MsrA"/>
    <property type="match status" value="1"/>
</dbReference>
<dbReference type="Proteomes" id="UP000824264">
    <property type="component" value="Unassembled WGS sequence"/>
</dbReference>
<dbReference type="Gene3D" id="3.30.1060.10">
    <property type="entry name" value="Peptide methionine sulphoxide reductase MsrA"/>
    <property type="match status" value="1"/>
</dbReference>
<keyword evidence="1 7" id="KW-0560">Oxidoreductase</keyword>
<sequence length="285" mass="31398">MKALNPEEKAVIESGATEAPFSGRYWNHKADGTYVCRRCGAALYRSGDKFDSGCGWPSFDDAVPGAVRRRPDADGRRTEILCAACGGHLGHVFEGEGFTPKNTRHCVNSLSLDFWPREESEESKCTEEAIFAGGCFWGVEDAFQSVPGVCDAQSGYTGGSTPNPTYEDVCTGRTGHAEAVRVTYDPAKVSYEELAKLFFEIHDPTQIDRQGPDVGTQYRSAIFYKNDTQKAVAEKLIARLRQQGYAVATQLVAASVFYPAEDYHQDFTARTGRGGCHFRIPRFTD</sequence>
<dbReference type="InterPro" id="IPR002579">
    <property type="entry name" value="Met_Sox_Rdtase_MsrB_dom"/>
</dbReference>
<dbReference type="GO" id="GO:0033743">
    <property type="term" value="F:peptide-methionine (R)-S-oxide reductase activity"/>
    <property type="evidence" value="ECO:0007669"/>
    <property type="project" value="UniProtKB-EC"/>
</dbReference>
<comment type="catalytic activity">
    <reaction evidence="5">
        <text>L-methionyl-[protein] + [thioredoxin]-disulfide + H2O = L-methionyl-(R)-S-oxide-[protein] + [thioredoxin]-dithiol</text>
        <dbReference type="Rhea" id="RHEA:24164"/>
        <dbReference type="Rhea" id="RHEA-COMP:10698"/>
        <dbReference type="Rhea" id="RHEA-COMP:10700"/>
        <dbReference type="Rhea" id="RHEA-COMP:12313"/>
        <dbReference type="Rhea" id="RHEA-COMP:12314"/>
        <dbReference type="ChEBI" id="CHEBI:15377"/>
        <dbReference type="ChEBI" id="CHEBI:16044"/>
        <dbReference type="ChEBI" id="CHEBI:29950"/>
        <dbReference type="ChEBI" id="CHEBI:45764"/>
        <dbReference type="ChEBI" id="CHEBI:50058"/>
        <dbReference type="EC" id="1.8.4.12"/>
    </reaction>
</comment>
<evidence type="ECO:0000256" key="2">
    <source>
        <dbReference type="ARBA" id="ARBA00023268"/>
    </source>
</evidence>
<dbReference type="GO" id="GO:0005737">
    <property type="term" value="C:cytoplasm"/>
    <property type="evidence" value="ECO:0007669"/>
    <property type="project" value="TreeGrafter"/>
</dbReference>
<dbReference type="InterPro" id="IPR002569">
    <property type="entry name" value="Met_Sox_Rdtase_MsrA_dom"/>
</dbReference>
<comment type="caution">
    <text evidence="9">The sequence shown here is derived from an EMBL/GenBank/DDBJ whole genome shotgun (WGS) entry which is preliminary data.</text>
</comment>
<dbReference type="AlphaFoldDB" id="A0A9D1QZE0"/>
<dbReference type="PANTHER" id="PTHR42799">
    <property type="entry name" value="MITOCHONDRIAL PEPTIDE METHIONINE SULFOXIDE REDUCTASE"/>
    <property type="match status" value="1"/>
</dbReference>
<reference evidence="9" key="1">
    <citation type="journal article" date="2021" name="PeerJ">
        <title>Extensive microbial diversity within the chicken gut microbiome revealed by metagenomics and culture.</title>
        <authorList>
            <person name="Gilroy R."/>
            <person name="Ravi A."/>
            <person name="Getino M."/>
            <person name="Pursley I."/>
            <person name="Horton D.L."/>
            <person name="Alikhan N.F."/>
            <person name="Baker D."/>
            <person name="Gharbi K."/>
            <person name="Hall N."/>
            <person name="Watson M."/>
            <person name="Adriaenssens E.M."/>
            <person name="Foster-Nyarko E."/>
            <person name="Jarju S."/>
            <person name="Secka A."/>
            <person name="Antonio M."/>
            <person name="Oren A."/>
            <person name="Chaudhuri R.R."/>
            <person name="La Ragione R."/>
            <person name="Hildebrand F."/>
            <person name="Pallen M.J."/>
        </authorList>
    </citation>
    <scope>NUCLEOTIDE SEQUENCE</scope>
    <source>
        <strain evidence="9">ChiSxjej5B17-1746</strain>
    </source>
</reference>
<evidence type="ECO:0000313" key="10">
    <source>
        <dbReference type="Proteomes" id="UP000824264"/>
    </source>
</evidence>
<dbReference type="NCBIfam" id="TIGR00401">
    <property type="entry name" value="msrA"/>
    <property type="match status" value="1"/>
</dbReference>
<comment type="function">
    <text evidence="3 7">Has an important function as a repair enzyme for proteins that have been inactivated by oxidation. Catalyzes the reversible oxidation-reduction of methionine sulfoxide in proteins to methionine.</text>
</comment>
<evidence type="ECO:0000256" key="6">
    <source>
        <dbReference type="ARBA" id="ARBA00048782"/>
    </source>
</evidence>
<comment type="catalytic activity">
    <reaction evidence="6 7">
        <text>[thioredoxin]-disulfide + L-methionine + H2O = L-methionine (S)-S-oxide + [thioredoxin]-dithiol</text>
        <dbReference type="Rhea" id="RHEA:19993"/>
        <dbReference type="Rhea" id="RHEA-COMP:10698"/>
        <dbReference type="Rhea" id="RHEA-COMP:10700"/>
        <dbReference type="ChEBI" id="CHEBI:15377"/>
        <dbReference type="ChEBI" id="CHEBI:29950"/>
        <dbReference type="ChEBI" id="CHEBI:50058"/>
        <dbReference type="ChEBI" id="CHEBI:57844"/>
        <dbReference type="ChEBI" id="CHEBI:58772"/>
        <dbReference type="EC" id="1.8.4.11"/>
    </reaction>
</comment>
<evidence type="ECO:0000256" key="3">
    <source>
        <dbReference type="ARBA" id="ARBA00024679"/>
    </source>
</evidence>
<dbReference type="Pfam" id="PF01641">
    <property type="entry name" value="SelR"/>
    <property type="match status" value="1"/>
</dbReference>
<dbReference type="InterPro" id="IPR011057">
    <property type="entry name" value="Mss4-like_sf"/>
</dbReference>
<evidence type="ECO:0000313" key="9">
    <source>
        <dbReference type="EMBL" id="HIW77975.1"/>
    </source>
</evidence>
<dbReference type="SUPFAM" id="SSF55068">
    <property type="entry name" value="Peptide methionine sulfoxide reductase"/>
    <property type="match status" value="1"/>
</dbReference>
<dbReference type="SUPFAM" id="SSF51316">
    <property type="entry name" value="Mss4-like"/>
    <property type="match status" value="1"/>
</dbReference>
<dbReference type="PANTHER" id="PTHR42799:SF2">
    <property type="entry name" value="MITOCHONDRIAL PEPTIDE METHIONINE SULFOXIDE REDUCTASE"/>
    <property type="match status" value="1"/>
</dbReference>
<comment type="similarity">
    <text evidence="7">Belongs to the MsrA Met sulfoxide reductase family.</text>
</comment>
<dbReference type="GO" id="GO:0008113">
    <property type="term" value="F:peptide-methionine (S)-S-oxide reductase activity"/>
    <property type="evidence" value="ECO:0007669"/>
    <property type="project" value="UniProtKB-UniRule"/>
</dbReference>
<dbReference type="NCBIfam" id="NF004042">
    <property type="entry name" value="PRK05550.1"/>
    <property type="match status" value="1"/>
</dbReference>
<dbReference type="Pfam" id="PF01625">
    <property type="entry name" value="PMSR"/>
    <property type="match status" value="1"/>
</dbReference>
<dbReference type="InterPro" id="IPR036509">
    <property type="entry name" value="Met_Sox_Rdtase_MsrA_sf"/>
</dbReference>
<protein>
    <recommendedName>
        <fullName evidence="7">Peptide methionine sulfoxide reductase MsrA</fullName>
        <shortName evidence="7">Protein-methionine-S-oxide reductase</shortName>
        <ecNumber evidence="7">1.8.4.11</ecNumber>
    </recommendedName>
    <alternativeName>
        <fullName evidence="7">Peptide-methionine (S)-S-oxide reductase</fullName>
        <shortName evidence="7">Peptide Met(O) reductase</shortName>
    </alternativeName>
</protein>
<evidence type="ECO:0000256" key="5">
    <source>
        <dbReference type="ARBA" id="ARBA00048488"/>
    </source>
</evidence>
<reference evidence="9" key="2">
    <citation type="submission" date="2021-04" db="EMBL/GenBank/DDBJ databases">
        <authorList>
            <person name="Gilroy R."/>
        </authorList>
    </citation>
    <scope>NUCLEOTIDE SEQUENCE</scope>
    <source>
        <strain evidence="9">ChiSxjej5B17-1746</strain>
    </source>
</reference>
<feature type="active site" evidence="7">
    <location>
        <position position="135"/>
    </location>
</feature>
<dbReference type="EMBL" id="DXGI01000089">
    <property type="protein sequence ID" value="HIW77975.1"/>
    <property type="molecule type" value="Genomic_DNA"/>
</dbReference>
<evidence type="ECO:0000256" key="7">
    <source>
        <dbReference type="HAMAP-Rule" id="MF_01401"/>
    </source>
</evidence>
<evidence type="ECO:0000256" key="4">
    <source>
        <dbReference type="ARBA" id="ARBA00047806"/>
    </source>
</evidence>
<dbReference type="PROSITE" id="PS51790">
    <property type="entry name" value="MSRB"/>
    <property type="match status" value="1"/>
</dbReference>
<feature type="domain" description="MsrB" evidence="8">
    <location>
        <begin position="1"/>
        <end position="117"/>
    </location>
</feature>
<dbReference type="NCBIfam" id="NF004036">
    <property type="entry name" value="PRK05508.1"/>
    <property type="match status" value="1"/>
</dbReference>